<dbReference type="AlphaFoldDB" id="A0A8T7M6Z7"/>
<dbReference type="PROSITE" id="PS50893">
    <property type="entry name" value="ABC_TRANSPORTER_2"/>
    <property type="match status" value="1"/>
</dbReference>
<keyword evidence="2" id="KW-0813">Transport</keyword>
<dbReference type="SUPFAM" id="SSF52540">
    <property type="entry name" value="P-loop containing nucleoside triphosphate hydrolases"/>
    <property type="match status" value="1"/>
</dbReference>
<reference evidence="6 8" key="1">
    <citation type="submission" date="2020-06" db="EMBL/GenBank/DDBJ databases">
        <title>Anoxygenic phototrophic Chloroflexota member uses a Type I reaction center.</title>
        <authorList>
            <person name="Tsuji J.M."/>
            <person name="Shaw N.A."/>
            <person name="Nagashima S."/>
            <person name="Venkiteswaran J."/>
            <person name="Schiff S.L."/>
            <person name="Hanada S."/>
            <person name="Tank M."/>
            <person name="Neufeld J.D."/>
        </authorList>
    </citation>
    <scope>NUCLEOTIDE SEQUENCE [LARGE SCALE GENOMIC DNA]</scope>
    <source>
        <strain evidence="6">L227-S17</strain>
    </source>
</reference>
<evidence type="ECO:0000313" key="8">
    <source>
        <dbReference type="Proteomes" id="UP000521676"/>
    </source>
</evidence>
<dbReference type="PANTHER" id="PTHR42711">
    <property type="entry name" value="ABC TRANSPORTER ATP-BINDING PROTEIN"/>
    <property type="match status" value="1"/>
</dbReference>
<dbReference type="EMBL" id="JACATZ010000003">
    <property type="protein sequence ID" value="NWJ47854.1"/>
    <property type="molecule type" value="Genomic_DNA"/>
</dbReference>
<dbReference type="InterPro" id="IPR017871">
    <property type="entry name" value="ABC_transporter-like_CS"/>
</dbReference>
<evidence type="ECO:0000256" key="2">
    <source>
        <dbReference type="ARBA" id="ARBA00022448"/>
    </source>
</evidence>
<dbReference type="PROSITE" id="PS00211">
    <property type="entry name" value="ABC_TRANSPORTER_1"/>
    <property type="match status" value="1"/>
</dbReference>
<evidence type="ECO:0000313" key="6">
    <source>
        <dbReference type="EMBL" id="NWJ47854.1"/>
    </source>
</evidence>
<gene>
    <name evidence="6" type="ORF">HXX08_18530</name>
    <name evidence="7" type="ORF">OZ401_003388</name>
</gene>
<dbReference type="GO" id="GO:0005524">
    <property type="term" value="F:ATP binding"/>
    <property type="evidence" value="ECO:0007669"/>
    <property type="project" value="UniProtKB-KW"/>
</dbReference>
<dbReference type="InterPro" id="IPR050763">
    <property type="entry name" value="ABC_transporter_ATP-binding"/>
</dbReference>
<dbReference type="InterPro" id="IPR003439">
    <property type="entry name" value="ABC_transporter-like_ATP-bd"/>
</dbReference>
<protein>
    <submittedName>
        <fullName evidence="6">ABC transporter ATP-binding protein</fullName>
    </submittedName>
</protein>
<evidence type="ECO:0000313" key="9">
    <source>
        <dbReference type="Proteomes" id="UP001431572"/>
    </source>
</evidence>
<dbReference type="CDD" id="cd03230">
    <property type="entry name" value="ABC_DR_subfamily_A"/>
    <property type="match status" value="1"/>
</dbReference>
<dbReference type="Proteomes" id="UP001431572">
    <property type="component" value="Chromosome 2"/>
</dbReference>
<feature type="domain" description="ABC transporter" evidence="5">
    <location>
        <begin position="21"/>
        <end position="246"/>
    </location>
</feature>
<accession>A0A8T7M6Z7</accession>
<dbReference type="SMART" id="SM00382">
    <property type="entry name" value="AAA"/>
    <property type="match status" value="1"/>
</dbReference>
<evidence type="ECO:0000256" key="3">
    <source>
        <dbReference type="ARBA" id="ARBA00022741"/>
    </source>
</evidence>
<keyword evidence="4 6" id="KW-0067">ATP-binding</keyword>
<evidence type="ECO:0000256" key="1">
    <source>
        <dbReference type="ARBA" id="ARBA00005417"/>
    </source>
</evidence>
<evidence type="ECO:0000259" key="5">
    <source>
        <dbReference type="PROSITE" id="PS50893"/>
    </source>
</evidence>
<organism evidence="6 8">
    <name type="scientific">Candidatus Chlorohelix allophototropha</name>
    <dbReference type="NCBI Taxonomy" id="3003348"/>
    <lineage>
        <taxon>Bacteria</taxon>
        <taxon>Bacillati</taxon>
        <taxon>Chloroflexota</taxon>
        <taxon>Chloroflexia</taxon>
        <taxon>Candidatus Chloroheliales</taxon>
        <taxon>Candidatus Chloroheliaceae</taxon>
        <taxon>Candidatus Chlorohelix</taxon>
    </lineage>
</organism>
<evidence type="ECO:0000256" key="4">
    <source>
        <dbReference type="ARBA" id="ARBA00022840"/>
    </source>
</evidence>
<evidence type="ECO:0000313" key="7">
    <source>
        <dbReference type="EMBL" id="WJW69758.1"/>
    </source>
</evidence>
<keyword evidence="3" id="KW-0547">Nucleotide-binding</keyword>
<reference evidence="7" key="2">
    <citation type="journal article" date="2024" name="Nature">
        <title>Anoxygenic phototroph of the Chloroflexota uses a type I reaction centre.</title>
        <authorList>
            <person name="Tsuji J.M."/>
            <person name="Shaw N.A."/>
            <person name="Nagashima S."/>
            <person name="Venkiteswaran J.J."/>
            <person name="Schiff S.L."/>
            <person name="Watanabe T."/>
            <person name="Fukui M."/>
            <person name="Hanada S."/>
            <person name="Tank M."/>
            <person name="Neufeld J.D."/>
        </authorList>
    </citation>
    <scope>NUCLEOTIDE SEQUENCE</scope>
    <source>
        <strain evidence="7">L227-S17</strain>
    </source>
</reference>
<dbReference type="Gene3D" id="3.40.50.300">
    <property type="entry name" value="P-loop containing nucleotide triphosphate hydrolases"/>
    <property type="match status" value="1"/>
</dbReference>
<dbReference type="Pfam" id="PF00005">
    <property type="entry name" value="ABC_tran"/>
    <property type="match status" value="1"/>
</dbReference>
<dbReference type="EMBL" id="CP128400">
    <property type="protein sequence ID" value="WJW69758.1"/>
    <property type="molecule type" value="Genomic_DNA"/>
</dbReference>
<dbReference type="InterPro" id="IPR003593">
    <property type="entry name" value="AAA+_ATPase"/>
</dbReference>
<sequence>MQTSLTPSKTVIGTDRPGRAIRTENLTKRYGRNRGITELNLEIAEGEIFGFLGPNGAGKTTTIRLLMNEIHPTSGSASIFGLDCMKDSVKIKKLTGYLPGEFMLYPGMTGAQTLKYLASLRGGVDWKHIAGLAERLQLDLSKKFREYSHGNKQKVGIIQAIMHKPRLLILDEPSNGLDPLNQHELFNLVRELRNEGATVFLSSHIMSEIESTCDRVALIREGKLVKVGSIGDLADLKCHYLEISFKGKAQTDFLRSLEGVDQLEIGETAEGDTVRCIVSQEILGSVVKHFAQYEILDFVSHEPSLENIFMDFYGKSANLPEGR</sequence>
<keyword evidence="9" id="KW-1185">Reference proteome</keyword>
<dbReference type="GO" id="GO:0016887">
    <property type="term" value="F:ATP hydrolysis activity"/>
    <property type="evidence" value="ECO:0007669"/>
    <property type="project" value="InterPro"/>
</dbReference>
<comment type="similarity">
    <text evidence="1">Belongs to the ABC transporter superfamily.</text>
</comment>
<dbReference type="RefSeq" id="WP_341471631.1">
    <property type="nucleotide sequence ID" value="NZ_CP128400.1"/>
</dbReference>
<dbReference type="Proteomes" id="UP000521676">
    <property type="component" value="Unassembled WGS sequence"/>
</dbReference>
<proteinExistence type="inferred from homology"/>
<name>A0A8T7M6Z7_9CHLR</name>
<dbReference type="PANTHER" id="PTHR42711:SF5">
    <property type="entry name" value="ABC TRANSPORTER ATP-BINDING PROTEIN NATA"/>
    <property type="match status" value="1"/>
</dbReference>
<dbReference type="InterPro" id="IPR027417">
    <property type="entry name" value="P-loop_NTPase"/>
</dbReference>